<reference evidence="2 3" key="1">
    <citation type="journal article" date="2010" name="Stand. Genomic Sci.">
        <title>Complete genome sequence of Vulcanisaeta distributa type strain (IC-017).</title>
        <authorList>
            <person name="Mavromatis K."/>
            <person name="Sikorski J."/>
            <person name="Pabst E."/>
            <person name="Teshima H."/>
            <person name="Lapidus A."/>
            <person name="Lucas S."/>
            <person name="Nolan M."/>
            <person name="Glavina Del Rio T."/>
            <person name="Cheng J.F."/>
            <person name="Bruce D."/>
            <person name="Goodwin L."/>
            <person name="Pitluck S."/>
            <person name="Liolios K."/>
            <person name="Ivanova N."/>
            <person name="Mikhailova N."/>
            <person name="Pati A."/>
            <person name="Chen A."/>
            <person name="Palaniappan K."/>
            <person name="Land M."/>
            <person name="Hauser L."/>
            <person name="Chang Y.J."/>
            <person name="Jeffries C.D."/>
            <person name="Rohde M."/>
            <person name="Spring S."/>
            <person name="Goker M."/>
            <person name="Wirth R."/>
            <person name="Woyke T."/>
            <person name="Bristow J."/>
            <person name="Eisen J.A."/>
            <person name="Markowitz V."/>
            <person name="Hugenholtz P."/>
            <person name="Klenk H.P."/>
            <person name="Kyrpides N.C."/>
        </authorList>
    </citation>
    <scope>NUCLEOTIDE SEQUENCE [LARGE SCALE GENOMIC DNA]</scope>
    <source>
        <strain evidence="3">DSM 14429 / JCM 11212 / NBRC 100878 / IC-017</strain>
    </source>
</reference>
<keyword evidence="1" id="KW-0472">Membrane</keyword>
<feature type="transmembrane region" description="Helical" evidence="1">
    <location>
        <begin position="7"/>
        <end position="27"/>
    </location>
</feature>
<reference evidence="3" key="2">
    <citation type="journal article" date="2010" name="Stand. Genomic Sci.">
        <title>Complete genome sequence of Vulcanisaeta distributa type strain (IC-017T).</title>
        <authorList>
            <person name="Mavromatis K."/>
            <person name="Sikorski J."/>
            <person name="Pabst E."/>
            <person name="Teshima H."/>
            <person name="Lapidus A."/>
            <person name="Lucas S."/>
            <person name="Nolan M."/>
            <person name="Glavina Del Rio T."/>
            <person name="Cheng J."/>
            <person name="Bruce D."/>
            <person name="Goodwin L."/>
            <person name="Pitluck S."/>
            <person name="Liolios K."/>
            <person name="Ivanova N."/>
            <person name="Mikhailova N."/>
            <person name="Pati A."/>
            <person name="Chen A."/>
            <person name="Palaniappan K."/>
            <person name="Land M."/>
            <person name="Hauser L."/>
            <person name="Chang Y."/>
            <person name="Jeffries C."/>
            <person name="Rohde M."/>
            <person name="Spring S."/>
            <person name="Goker M."/>
            <person name="Wirth R."/>
            <person name="Woyke T."/>
            <person name="Bristow J."/>
            <person name="Eisen J."/>
            <person name="Markowitz V."/>
            <person name="Hugenholtz P."/>
            <person name="Klenk H."/>
            <person name="Kyrpides N."/>
        </authorList>
    </citation>
    <scope>NUCLEOTIDE SEQUENCE [LARGE SCALE GENOMIC DNA]</scope>
    <source>
        <strain evidence="3">DSM 14429 / JCM 11212 / NBRC 100878 / IC-017</strain>
    </source>
</reference>
<dbReference type="AlphaFoldDB" id="E1QN98"/>
<dbReference type="RefSeq" id="WP_013335793.1">
    <property type="nucleotide sequence ID" value="NC_014537.1"/>
</dbReference>
<dbReference type="KEGG" id="vdi:Vdis_0673"/>
<protein>
    <submittedName>
        <fullName evidence="2">Uncharacterized protein</fullName>
    </submittedName>
</protein>
<dbReference type="Proteomes" id="UP000006681">
    <property type="component" value="Chromosome"/>
</dbReference>
<keyword evidence="1" id="KW-0812">Transmembrane</keyword>
<keyword evidence="3" id="KW-1185">Reference proteome</keyword>
<evidence type="ECO:0000256" key="1">
    <source>
        <dbReference type="SAM" id="Phobius"/>
    </source>
</evidence>
<evidence type="ECO:0000313" key="2">
    <source>
        <dbReference type="EMBL" id="ADN50068.1"/>
    </source>
</evidence>
<keyword evidence="1" id="KW-1133">Transmembrane helix</keyword>
<name>E1QN98_VULDI</name>
<gene>
    <name evidence="2" type="ordered locus">Vdis_0673</name>
</gene>
<dbReference type="HOGENOM" id="CLU_2285196_0_0_2"/>
<organism evidence="2 3">
    <name type="scientific">Vulcanisaeta distributa (strain DSM 14429 / JCM 11212 / NBRC 100878 / IC-017)</name>
    <dbReference type="NCBI Taxonomy" id="572478"/>
    <lineage>
        <taxon>Archaea</taxon>
        <taxon>Thermoproteota</taxon>
        <taxon>Thermoprotei</taxon>
        <taxon>Thermoproteales</taxon>
        <taxon>Thermoproteaceae</taxon>
        <taxon>Vulcanisaeta</taxon>
    </lineage>
</organism>
<dbReference type="GeneID" id="9751596"/>
<feature type="transmembrane region" description="Helical" evidence="1">
    <location>
        <begin position="61"/>
        <end position="82"/>
    </location>
</feature>
<dbReference type="STRING" id="572478.Vdis_0673"/>
<evidence type="ECO:0000313" key="3">
    <source>
        <dbReference type="Proteomes" id="UP000006681"/>
    </source>
</evidence>
<sequence>MNVRSVLSMVTVVVAVVIVLFVVMYLLTPRYPPPGITIVPSIDYGFLPCNDHFVIIPGDSMVAPIITFMVMLQLMVCDLHGFSSEYSQRGSNGVIEAIKPQ</sequence>
<accession>E1QN98</accession>
<dbReference type="EMBL" id="CP002100">
    <property type="protein sequence ID" value="ADN50068.1"/>
    <property type="molecule type" value="Genomic_DNA"/>
</dbReference>
<proteinExistence type="predicted"/>